<reference evidence="3" key="1">
    <citation type="journal article" date="2021" name="BMC Genomics">
        <title>Chromosome-level genome assembly and manually-curated proteome of model necrotroph Parastagonospora nodorum Sn15 reveals a genome-wide trove of candidate effector homologs, and redundancy of virulence-related functions within an accessory chromosome.</title>
        <authorList>
            <person name="Bertazzoni S."/>
            <person name="Jones D.A.B."/>
            <person name="Phan H.T."/>
            <person name="Tan K.-C."/>
            <person name="Hane J.K."/>
        </authorList>
    </citation>
    <scope>NUCLEOTIDE SEQUENCE [LARGE SCALE GENOMIC DNA]</scope>
    <source>
        <strain evidence="3">SN15 / ATCC MYA-4574 / FGSC 10173)</strain>
    </source>
</reference>
<evidence type="ECO:0000313" key="2">
    <source>
        <dbReference type="EMBL" id="QRD01383.1"/>
    </source>
</evidence>
<evidence type="ECO:0000313" key="3">
    <source>
        <dbReference type="Proteomes" id="UP000663193"/>
    </source>
</evidence>
<organism evidence="2 3">
    <name type="scientific">Phaeosphaeria nodorum (strain SN15 / ATCC MYA-4574 / FGSC 10173)</name>
    <name type="common">Glume blotch fungus</name>
    <name type="synonym">Parastagonospora nodorum</name>
    <dbReference type="NCBI Taxonomy" id="321614"/>
    <lineage>
        <taxon>Eukaryota</taxon>
        <taxon>Fungi</taxon>
        <taxon>Dikarya</taxon>
        <taxon>Ascomycota</taxon>
        <taxon>Pezizomycotina</taxon>
        <taxon>Dothideomycetes</taxon>
        <taxon>Pleosporomycetidae</taxon>
        <taxon>Pleosporales</taxon>
        <taxon>Pleosporineae</taxon>
        <taxon>Phaeosphaeriaceae</taxon>
        <taxon>Parastagonospora</taxon>
    </lineage>
</organism>
<dbReference type="Proteomes" id="UP000663193">
    <property type="component" value="Chromosome 12"/>
</dbReference>
<feature type="signal peptide" evidence="1">
    <location>
        <begin position="1"/>
        <end position="16"/>
    </location>
</feature>
<evidence type="ECO:0000256" key="1">
    <source>
        <dbReference type="SAM" id="SignalP"/>
    </source>
</evidence>
<dbReference type="AlphaFoldDB" id="A0A7U2I6P0"/>
<name>A0A7U2I6P0_PHANO</name>
<accession>A0A7U2I6P0</accession>
<proteinExistence type="predicted"/>
<dbReference type="VEuPathDB" id="FungiDB:JI435_120540"/>
<sequence>MMQLSALCLSFACSSSSDYMVAECHSNIHCPMAGMSWAASHNVFVGHGQARAVSGAQLR</sequence>
<gene>
    <name evidence="2" type="ORF">JI435_120540</name>
</gene>
<keyword evidence="3" id="KW-1185">Reference proteome</keyword>
<feature type="chain" id="PRO_5030878837" evidence="1">
    <location>
        <begin position="17"/>
        <end position="59"/>
    </location>
</feature>
<protein>
    <submittedName>
        <fullName evidence="2">Uncharacterized protein</fullName>
    </submittedName>
</protein>
<dbReference type="EMBL" id="CP069034">
    <property type="protein sequence ID" value="QRD01383.1"/>
    <property type="molecule type" value="Genomic_DNA"/>
</dbReference>
<keyword evidence="1" id="KW-0732">Signal</keyword>